<feature type="region of interest" description="Disordered" evidence="1">
    <location>
        <begin position="1"/>
        <end position="139"/>
    </location>
</feature>
<name>A0A437A7V0_ARTFL</name>
<feature type="region of interest" description="Disordered" evidence="1">
    <location>
        <begin position="1085"/>
        <end position="1422"/>
    </location>
</feature>
<feature type="compositionally biased region" description="Low complexity" evidence="1">
    <location>
        <begin position="605"/>
        <end position="615"/>
    </location>
</feature>
<dbReference type="RefSeq" id="XP_067492828.1">
    <property type="nucleotide sequence ID" value="XM_067630157.1"/>
</dbReference>
<feature type="compositionally biased region" description="Basic and acidic residues" evidence="1">
    <location>
        <begin position="115"/>
        <end position="125"/>
    </location>
</feature>
<sequence length="1578" mass="173455">MSPSSRSASSRPSLSSTRSTPPTDDGGSKMASPKKAQFPDMSLDESVDNLEDLSTFPSEVALPSETSHDTLLETTSKDDTEIDAIFEQSDSEGDSPIRPPSIPDYHFGGPRNHSRLTERDSDDVRSGTPPPNPFGPSIRSATLKTAGRVAGDNGIILPSTVSESPSPYISRSRLSSSRGGTLSSVFQDVPIFSPFSSQKKKKIGKNGFPRSNPSPSRKGGRILDVPAAPSPDPSPLVLLHVTLLPLPAQGPASSVLANHLRKMISPTVVARGLLLPHPNDDYDALVEMIAENLGLDQETPPPFKKSATYSFDDCGSHSEGSYVGSSDEEGEAYCHTCTRRRLKPEFCRHERPRKHRRPYAHTEKWYTINIFASNGLMRSGAWSRSWEEMERIDVEVTVTPGYEDIEPPKTLRPSSQRSEGKRSLQGGFQFKRRVQPLPGVETTTDEEMPQPRRLSAGRRKPSGPRVLSGSLRSRNSSNYIKQEPLSELEIPVADVETAKEIYEDGLDLDVPIFEPPTEEEGEFVPIWEDKDDKEERPTERFKSEDSWTTDDEVVRKQENDENGKSPSSREALAAEKEEDRRLSAFTMDTAIHHSIVGSSRETSVESEAIVSSESEGIPTVSPSPSPEQRKTSNPRRLHTSSRRASREISPAELSNYAVSEKTASRPTSSRDPESMAIVGLAISDDNTVMGDLEEDKENRHEDIDNKENIPVDISDEEPEGKPRMRSPLADEGSQYPSGNENSEELKPTPTPLRNRRAVTPKTAGPSPMPSKFSSPDISPDISPIASRAGSPQPQSTKEPMARERRRKSIRRSFDKSFGTNSSPRSRAQLRKDSSESGTAPFTPRENSPRGRSVSRSPKQSPSSSPSPLEKEDPLPDSLIDKLRAMLKPTIDTLSAIPLPTLLLIAIPFAGLIAFSVNSYVAQRNLDYMVRSFMETQVAREMQILQQQQQAVPNVKLMPLEVQYAPAPPSILEEVIAEAEKMLPEPGSELSVEEAADIEWQEAQKRGLEHESVVYGIQVGGKCVMPQDVPAAIRKAASEREEGITQLETASEQPLNPVADDLLGFDDEGDAAFDFVPIRLELESDAKPEEEQSNAPAAEAAPESQKISGEDARGRAEQRSQEDDSANHERTSSRSPPTAPYRRKNFPEEPMHHFHSPDIPVYDDGSERSSEAGDIDVGKTDVRDAGPDWRNSDVPELELPPPIREVPASPSKVQLPIVEPSQQSVELSEVQASKSPYQDAEEAKNTPAGSFEGEVPLPESVVAETVDPIPEEDEGSPEPIARTGYTPQQRPHDYKSRPSSRDGNVDEPDAAESQDAPSRPPTRNGRASSRSPSSRSASKSRASSRSSRSRSRPRSSGGSKSPIFSSSTMATVEEAETMVEQFPEETTTATHGSLDSHHDEKAPTNLPEGPVETVPESEAEVKDVEDSFLGKLGRKLGSQKIFGPMTKESEAPAATTPVEEVLSETYVPAVESTDVEQGVEDALSVGSASPLPSPAFTPSEPSSDYQYEDAEEDYDYDDQYQYQYDPDQYDDYTYDSQEEYHDIPEGLLDEDYTFEDEDGDESAYGETEEFDYEKFKGSL</sequence>
<feature type="compositionally biased region" description="Basic residues" evidence="1">
    <location>
        <begin position="632"/>
        <end position="643"/>
    </location>
</feature>
<evidence type="ECO:0000256" key="1">
    <source>
        <dbReference type="SAM" id="MobiDB-lite"/>
    </source>
</evidence>
<feature type="compositionally biased region" description="Basic and acidic residues" evidence="1">
    <location>
        <begin position="66"/>
        <end position="79"/>
    </location>
</feature>
<accession>A0A437A7V0</accession>
<protein>
    <submittedName>
        <fullName evidence="2">Uncharacterized protein</fullName>
    </submittedName>
</protein>
<feature type="compositionally biased region" description="Low complexity" evidence="1">
    <location>
        <begin position="1092"/>
        <end position="1104"/>
    </location>
</feature>
<feature type="compositionally biased region" description="Basic and acidic residues" evidence="1">
    <location>
        <begin position="1107"/>
        <end position="1131"/>
    </location>
</feature>
<evidence type="ECO:0000313" key="2">
    <source>
        <dbReference type="EMBL" id="RVD87284.1"/>
    </source>
</evidence>
<evidence type="ECO:0000313" key="3">
    <source>
        <dbReference type="Proteomes" id="UP000283090"/>
    </source>
</evidence>
<feature type="compositionally biased region" description="Basic and acidic residues" evidence="1">
    <location>
        <begin position="1164"/>
        <end position="1192"/>
    </location>
</feature>
<feature type="region of interest" description="Disordered" evidence="1">
    <location>
        <begin position="510"/>
        <end position="874"/>
    </location>
</feature>
<dbReference type="STRING" id="97331.A0A437A7V0"/>
<feature type="compositionally biased region" description="Polar residues" evidence="1">
    <location>
        <begin position="1219"/>
        <end position="1235"/>
    </location>
</feature>
<feature type="compositionally biased region" description="Low complexity" evidence="1">
    <location>
        <begin position="1324"/>
        <end position="1345"/>
    </location>
</feature>
<gene>
    <name evidence="2" type="ORF">DFL_001526</name>
</gene>
<feature type="compositionally biased region" description="Basic and acidic residues" evidence="1">
    <location>
        <begin position="696"/>
        <end position="709"/>
    </location>
</feature>
<keyword evidence="3" id="KW-1185">Reference proteome</keyword>
<proteinExistence type="predicted"/>
<feature type="compositionally biased region" description="Acidic residues" evidence="1">
    <location>
        <begin position="42"/>
        <end position="51"/>
    </location>
</feature>
<feature type="region of interest" description="Disordered" evidence="1">
    <location>
        <begin position="199"/>
        <end position="228"/>
    </location>
</feature>
<feature type="compositionally biased region" description="Basic and acidic residues" evidence="1">
    <location>
        <begin position="552"/>
        <end position="563"/>
    </location>
</feature>
<organism evidence="2 3">
    <name type="scientific">Arthrobotrys flagrans</name>
    <name type="common">Nematode-trapping fungus</name>
    <name type="synonym">Trichothecium flagrans</name>
    <dbReference type="NCBI Taxonomy" id="97331"/>
    <lineage>
        <taxon>Eukaryota</taxon>
        <taxon>Fungi</taxon>
        <taxon>Dikarya</taxon>
        <taxon>Ascomycota</taxon>
        <taxon>Pezizomycotina</taxon>
        <taxon>Orbiliomycetes</taxon>
        <taxon>Orbiliales</taxon>
        <taxon>Orbiliaceae</taxon>
        <taxon>Arthrobotrys</taxon>
    </lineage>
</organism>
<feature type="compositionally biased region" description="Low complexity" evidence="1">
    <location>
        <begin position="467"/>
        <end position="478"/>
    </location>
</feature>
<feature type="compositionally biased region" description="Acidic residues" evidence="1">
    <location>
        <begin position="1505"/>
        <end position="1516"/>
    </location>
</feature>
<dbReference type="GeneID" id="93583837"/>
<feature type="region of interest" description="Disordered" evidence="1">
    <location>
        <begin position="399"/>
        <end position="480"/>
    </location>
</feature>
<dbReference type="OrthoDB" id="5369448at2759"/>
<feature type="compositionally biased region" description="Basic and acidic residues" evidence="1">
    <location>
        <begin position="1289"/>
        <end position="1303"/>
    </location>
</feature>
<feature type="compositionally biased region" description="Low complexity" evidence="1">
    <location>
        <begin position="1"/>
        <end position="23"/>
    </location>
</feature>
<feature type="region of interest" description="Disordered" evidence="1">
    <location>
        <begin position="1552"/>
        <end position="1578"/>
    </location>
</feature>
<feature type="compositionally biased region" description="Polar residues" evidence="1">
    <location>
        <begin position="1383"/>
        <end position="1392"/>
    </location>
</feature>
<feature type="compositionally biased region" description="Low complexity" evidence="1">
    <location>
        <begin position="851"/>
        <end position="867"/>
    </location>
</feature>
<dbReference type="VEuPathDB" id="FungiDB:DFL_001526"/>
<dbReference type="EMBL" id="SAEB01000003">
    <property type="protein sequence ID" value="RVD87284.1"/>
    <property type="molecule type" value="Genomic_DNA"/>
</dbReference>
<feature type="compositionally biased region" description="Acidic residues" evidence="1">
    <location>
        <begin position="1552"/>
        <end position="1570"/>
    </location>
</feature>
<feature type="compositionally biased region" description="Low complexity" evidence="1">
    <location>
        <begin position="773"/>
        <end position="784"/>
    </location>
</feature>
<dbReference type="Proteomes" id="UP000283090">
    <property type="component" value="Unassembled WGS sequence"/>
</dbReference>
<feature type="region of interest" description="Disordered" evidence="1">
    <location>
        <begin position="1473"/>
        <end position="1516"/>
    </location>
</feature>
<feature type="compositionally biased region" description="Basic and acidic residues" evidence="1">
    <location>
        <begin position="572"/>
        <end position="582"/>
    </location>
</feature>
<reference evidence="2 3" key="1">
    <citation type="submission" date="2019-01" db="EMBL/GenBank/DDBJ databases">
        <title>Intercellular communication is required for trap formation in the nematode-trapping fungus Duddingtonia flagrans.</title>
        <authorList>
            <person name="Youssar L."/>
            <person name="Wernet V."/>
            <person name="Hensel N."/>
            <person name="Hildebrandt H.-G."/>
            <person name="Fischer R."/>
        </authorList>
    </citation>
    <scope>NUCLEOTIDE SEQUENCE [LARGE SCALE GENOMIC DNA]</scope>
    <source>
        <strain evidence="2 3">CBS H-5679</strain>
    </source>
</reference>
<feature type="compositionally biased region" description="Acidic residues" evidence="1">
    <location>
        <begin position="80"/>
        <end position="93"/>
    </location>
</feature>
<comment type="caution">
    <text evidence="2">The sequence shown here is derived from an EMBL/GenBank/DDBJ whole genome shotgun (WGS) entry which is preliminary data.</text>
</comment>
<feature type="compositionally biased region" description="Basic and acidic residues" evidence="1">
    <location>
        <begin position="1144"/>
        <end position="1155"/>
    </location>
</feature>
<feature type="compositionally biased region" description="Low complexity" evidence="1">
    <location>
        <begin position="1353"/>
        <end position="1366"/>
    </location>
</feature>
<feature type="compositionally biased region" description="Basic and acidic residues" evidence="1">
    <location>
        <begin position="527"/>
        <end position="545"/>
    </location>
</feature>